<evidence type="ECO:0000313" key="3">
    <source>
        <dbReference type="Proteomes" id="UP000075243"/>
    </source>
</evidence>
<protein>
    <submittedName>
        <fullName evidence="2">Uncharacterized protein</fullName>
    </submittedName>
</protein>
<keyword evidence="3" id="KW-1185">Reference proteome</keyword>
<proteinExistence type="predicted"/>
<dbReference type="PANTHER" id="PTHR33735:SF14">
    <property type="entry name" value="PHAGE CAPSID SCAFFOLDING PROTEIN (GPO) SERINE PEPTIDASE"/>
    <property type="match status" value="1"/>
</dbReference>
<dbReference type="PANTHER" id="PTHR33735">
    <property type="entry name" value="EXPRESSED PROTEIN"/>
    <property type="match status" value="1"/>
</dbReference>
<name>A0A151TZX0_CAJCA</name>
<evidence type="ECO:0000313" key="2">
    <source>
        <dbReference type="EMBL" id="KYP72622.1"/>
    </source>
</evidence>
<gene>
    <name evidence="2" type="ORF">KK1_005218</name>
</gene>
<feature type="region of interest" description="Disordered" evidence="1">
    <location>
        <begin position="191"/>
        <end position="211"/>
    </location>
</feature>
<organism evidence="2 3">
    <name type="scientific">Cajanus cajan</name>
    <name type="common">Pigeon pea</name>
    <name type="synonym">Cajanus indicus</name>
    <dbReference type="NCBI Taxonomy" id="3821"/>
    <lineage>
        <taxon>Eukaryota</taxon>
        <taxon>Viridiplantae</taxon>
        <taxon>Streptophyta</taxon>
        <taxon>Embryophyta</taxon>
        <taxon>Tracheophyta</taxon>
        <taxon>Spermatophyta</taxon>
        <taxon>Magnoliopsida</taxon>
        <taxon>eudicotyledons</taxon>
        <taxon>Gunneridae</taxon>
        <taxon>Pentapetalae</taxon>
        <taxon>rosids</taxon>
        <taxon>fabids</taxon>
        <taxon>Fabales</taxon>
        <taxon>Fabaceae</taxon>
        <taxon>Papilionoideae</taxon>
        <taxon>50 kb inversion clade</taxon>
        <taxon>NPAAA clade</taxon>
        <taxon>indigoferoid/millettioid clade</taxon>
        <taxon>Phaseoleae</taxon>
        <taxon>Cajanus</taxon>
    </lineage>
</organism>
<sequence length="211" mass="23817">MANTIFTQMIASLAVGTFSRYPASNIVNHSIHHLRFNSKVKRNRFSVPEKNLSLRFQKDATRKMNMAVYSSITPGDPVDPSPGHWKIWILGTIFTILASFTRGKWGPLLQLKEKVETTIDEAERVVDVIEDVAEKVDKVAEEAVNHLPKGKLRDAAEFVEKVAEDIDNHAQQAEEALEKVENIEKEFESFIESTTHQENSTTATTTAKEHK</sequence>
<dbReference type="Gramene" id="C.cajan_05091.t">
    <property type="protein sequence ID" value="C.cajan_05091.t"/>
    <property type="gene ID" value="C.cajan_05091"/>
</dbReference>
<dbReference type="Proteomes" id="UP000075243">
    <property type="component" value="Chromosome 2"/>
</dbReference>
<accession>A0A151TZX0</accession>
<dbReference type="OrthoDB" id="1927611at2759"/>
<dbReference type="EMBL" id="CM003604">
    <property type="protein sequence ID" value="KYP72622.1"/>
    <property type="molecule type" value="Genomic_DNA"/>
</dbReference>
<evidence type="ECO:0000256" key="1">
    <source>
        <dbReference type="SAM" id="MobiDB-lite"/>
    </source>
</evidence>
<dbReference type="STRING" id="3821.A0A151TZX0"/>
<reference evidence="2 3" key="1">
    <citation type="journal article" date="2012" name="Nat. Biotechnol.">
        <title>Draft genome sequence of pigeonpea (Cajanus cajan), an orphan legume crop of resource-poor farmers.</title>
        <authorList>
            <person name="Varshney R.K."/>
            <person name="Chen W."/>
            <person name="Li Y."/>
            <person name="Bharti A.K."/>
            <person name="Saxena R.K."/>
            <person name="Schlueter J.A."/>
            <person name="Donoghue M.T."/>
            <person name="Azam S."/>
            <person name="Fan G."/>
            <person name="Whaley A.M."/>
            <person name="Farmer A.D."/>
            <person name="Sheridan J."/>
            <person name="Iwata A."/>
            <person name="Tuteja R."/>
            <person name="Penmetsa R.V."/>
            <person name="Wu W."/>
            <person name="Upadhyaya H.D."/>
            <person name="Yang S.P."/>
            <person name="Shah T."/>
            <person name="Saxena K.B."/>
            <person name="Michael T."/>
            <person name="McCombie W.R."/>
            <person name="Yang B."/>
            <person name="Zhang G."/>
            <person name="Yang H."/>
            <person name="Wang J."/>
            <person name="Spillane C."/>
            <person name="Cook D.R."/>
            <person name="May G.D."/>
            <person name="Xu X."/>
            <person name="Jackson S.A."/>
        </authorList>
    </citation>
    <scope>NUCLEOTIDE SEQUENCE [LARGE SCALE GENOMIC DNA]</scope>
    <source>
        <strain evidence="3">cv. Asha</strain>
    </source>
</reference>
<dbReference type="OMA" id="FFTHKWG"/>
<dbReference type="AlphaFoldDB" id="A0A151TZX0"/>